<evidence type="ECO:0000313" key="4">
    <source>
        <dbReference type="Proteomes" id="UP000277212"/>
    </source>
</evidence>
<comment type="similarity">
    <text evidence="1">Belongs to the short-chain dehydrogenases/reductases (SDR) family.</text>
</comment>
<evidence type="ECO:0000256" key="2">
    <source>
        <dbReference type="ARBA" id="ARBA00022857"/>
    </source>
</evidence>
<proteinExistence type="inferred from homology"/>
<accession>A0A3M2SLL3</accession>
<dbReference type="Gene3D" id="3.40.50.720">
    <property type="entry name" value="NAD(P)-binding Rossmann-like Domain"/>
    <property type="match status" value="1"/>
</dbReference>
<evidence type="ECO:0000256" key="1">
    <source>
        <dbReference type="ARBA" id="ARBA00006484"/>
    </source>
</evidence>
<name>A0A3M2SLL3_9HYPO</name>
<evidence type="ECO:0000313" key="3">
    <source>
        <dbReference type="EMBL" id="RMJ18467.1"/>
    </source>
</evidence>
<reference evidence="3 4" key="1">
    <citation type="submission" date="2017-06" db="EMBL/GenBank/DDBJ databases">
        <title>Comparative genomic analysis of Ambrosia Fusariam Clade fungi.</title>
        <authorList>
            <person name="Stajich J.E."/>
            <person name="Carrillo J."/>
            <person name="Kijimoto T."/>
            <person name="Eskalen A."/>
            <person name="O'Donnell K."/>
            <person name="Kasson M."/>
        </authorList>
    </citation>
    <scope>NUCLEOTIDE SEQUENCE [LARGE SCALE GENOMIC DNA]</scope>
    <source>
        <strain evidence="3">UCR3666</strain>
    </source>
</reference>
<dbReference type="PANTHER" id="PTHR42760">
    <property type="entry name" value="SHORT-CHAIN DEHYDROGENASES/REDUCTASES FAMILY MEMBER"/>
    <property type="match status" value="1"/>
</dbReference>
<dbReference type="InterPro" id="IPR020904">
    <property type="entry name" value="Sc_DH/Rdtase_CS"/>
</dbReference>
<dbReference type="STRING" id="2010991.A0A3M2SLL3"/>
<organism evidence="3 4">
    <name type="scientific">Fusarium kuroshium</name>
    <dbReference type="NCBI Taxonomy" id="2010991"/>
    <lineage>
        <taxon>Eukaryota</taxon>
        <taxon>Fungi</taxon>
        <taxon>Dikarya</taxon>
        <taxon>Ascomycota</taxon>
        <taxon>Pezizomycotina</taxon>
        <taxon>Sordariomycetes</taxon>
        <taxon>Hypocreomycetidae</taxon>
        <taxon>Hypocreales</taxon>
        <taxon>Nectriaceae</taxon>
        <taxon>Fusarium</taxon>
        <taxon>Fusarium solani species complex</taxon>
    </lineage>
</organism>
<sequence>MDSFASYPDLSGKVALIMGIGQTVVSNSTQWGNGAAIAYRLSQNKVKIFGCDLNIEAAKNTQSRLPGPCDVMVADVTSSDDVAKVVQACLDKHGRIDILINNVGYPILGNAVTLPEEAWDKQINVNLKSVYLSCHLVLPIMEKQGSGTVINNASIAGLRYLGKPQVAYNSAKAAVIHFTQVTAAELAGKGITLNCVVPGLILTPLVEQWEHSSNEIERRSFKQLTNMNIPMGRMGNAFDVANAVLFLSSEGARYITGQSLVMDGGLIVSTGI</sequence>
<dbReference type="Proteomes" id="UP000277212">
    <property type="component" value="Unassembled WGS sequence"/>
</dbReference>
<dbReference type="GO" id="GO:0016616">
    <property type="term" value="F:oxidoreductase activity, acting on the CH-OH group of donors, NAD or NADP as acceptor"/>
    <property type="evidence" value="ECO:0007669"/>
    <property type="project" value="TreeGrafter"/>
</dbReference>
<dbReference type="OrthoDB" id="498125at2759"/>
<dbReference type="SUPFAM" id="SSF51735">
    <property type="entry name" value="NAD(P)-binding Rossmann-fold domains"/>
    <property type="match status" value="1"/>
</dbReference>
<keyword evidence="4" id="KW-1185">Reference proteome</keyword>
<dbReference type="InterPro" id="IPR002347">
    <property type="entry name" value="SDR_fam"/>
</dbReference>
<dbReference type="PROSITE" id="PS00061">
    <property type="entry name" value="ADH_SHORT"/>
    <property type="match status" value="1"/>
</dbReference>
<dbReference type="EMBL" id="NKUJ01000019">
    <property type="protein sequence ID" value="RMJ18467.1"/>
    <property type="molecule type" value="Genomic_DNA"/>
</dbReference>
<dbReference type="InterPro" id="IPR036291">
    <property type="entry name" value="NAD(P)-bd_dom_sf"/>
</dbReference>
<protein>
    <submittedName>
        <fullName evidence="3">Uncharacterized protein</fullName>
    </submittedName>
</protein>
<dbReference type="PRINTS" id="PR00080">
    <property type="entry name" value="SDRFAMILY"/>
</dbReference>
<gene>
    <name evidence="3" type="ORF">CDV36_001889</name>
</gene>
<comment type="caution">
    <text evidence="3">The sequence shown here is derived from an EMBL/GenBank/DDBJ whole genome shotgun (WGS) entry which is preliminary data.</text>
</comment>
<dbReference type="AlphaFoldDB" id="A0A3M2SLL3"/>
<dbReference type="Pfam" id="PF13561">
    <property type="entry name" value="adh_short_C2"/>
    <property type="match status" value="1"/>
</dbReference>
<dbReference type="PRINTS" id="PR00081">
    <property type="entry name" value="GDHRDH"/>
</dbReference>
<keyword evidence="2" id="KW-0521">NADP</keyword>
<dbReference type="FunFam" id="3.40.50.720:FF:000084">
    <property type="entry name" value="Short-chain dehydrogenase reductase"/>
    <property type="match status" value="1"/>
</dbReference>